<evidence type="ECO:0000256" key="6">
    <source>
        <dbReference type="SAM" id="Phobius"/>
    </source>
</evidence>
<gene>
    <name evidence="9" type="ORF">ACFP3U_29555</name>
</gene>
<dbReference type="Proteomes" id="UP001595975">
    <property type="component" value="Unassembled WGS sequence"/>
</dbReference>
<feature type="chain" id="PRO_5046635512" evidence="7">
    <location>
        <begin position="35"/>
        <end position="464"/>
    </location>
</feature>
<dbReference type="InterPro" id="IPR006311">
    <property type="entry name" value="TAT_signal"/>
</dbReference>
<evidence type="ECO:0000256" key="7">
    <source>
        <dbReference type="SAM" id="SignalP"/>
    </source>
</evidence>
<feature type="transmembrane region" description="Helical" evidence="6">
    <location>
        <begin position="435"/>
        <end position="455"/>
    </location>
</feature>
<keyword evidence="6" id="KW-0812">Transmembrane</keyword>
<dbReference type="InterPro" id="IPR019931">
    <property type="entry name" value="LPXTG_anchor"/>
</dbReference>
<keyword evidence="10" id="KW-1185">Reference proteome</keyword>
<name>A0ABW0XBF1_9ACTN</name>
<keyword evidence="6" id="KW-1133">Transmembrane helix</keyword>
<evidence type="ECO:0000256" key="3">
    <source>
        <dbReference type="ARBA" id="ARBA00022729"/>
    </source>
</evidence>
<feature type="compositionally biased region" description="Low complexity" evidence="5">
    <location>
        <begin position="348"/>
        <end position="387"/>
    </location>
</feature>
<evidence type="ECO:0000256" key="5">
    <source>
        <dbReference type="SAM" id="MobiDB-lite"/>
    </source>
</evidence>
<feature type="domain" description="Gram-positive cocci surface proteins LPxTG" evidence="8">
    <location>
        <begin position="426"/>
        <end position="464"/>
    </location>
</feature>
<keyword evidence="1" id="KW-0134">Cell wall</keyword>
<dbReference type="RefSeq" id="WP_380228773.1">
    <property type="nucleotide sequence ID" value="NZ_JBHSOF010000050.1"/>
</dbReference>
<keyword evidence="6" id="KW-0472">Membrane</keyword>
<evidence type="ECO:0000256" key="1">
    <source>
        <dbReference type="ARBA" id="ARBA00022512"/>
    </source>
</evidence>
<evidence type="ECO:0000313" key="9">
    <source>
        <dbReference type="EMBL" id="MFC5667098.1"/>
    </source>
</evidence>
<keyword evidence="3 7" id="KW-0732">Signal</keyword>
<accession>A0ABW0XBF1</accession>
<feature type="signal peptide" evidence="7">
    <location>
        <begin position="1"/>
        <end position="34"/>
    </location>
</feature>
<evidence type="ECO:0000256" key="4">
    <source>
        <dbReference type="ARBA" id="ARBA00023088"/>
    </source>
</evidence>
<protein>
    <submittedName>
        <fullName evidence="9">LPXTG cell wall anchor domain-containing protein</fullName>
    </submittedName>
</protein>
<evidence type="ECO:0000313" key="10">
    <source>
        <dbReference type="Proteomes" id="UP001595975"/>
    </source>
</evidence>
<evidence type="ECO:0000259" key="8">
    <source>
        <dbReference type="PROSITE" id="PS50847"/>
    </source>
</evidence>
<dbReference type="NCBIfam" id="TIGR01167">
    <property type="entry name" value="LPXTG_anchor"/>
    <property type="match status" value="1"/>
</dbReference>
<feature type="region of interest" description="Disordered" evidence="5">
    <location>
        <begin position="339"/>
        <end position="387"/>
    </location>
</feature>
<dbReference type="EMBL" id="JBHSOF010000050">
    <property type="protein sequence ID" value="MFC5667098.1"/>
    <property type="molecule type" value="Genomic_DNA"/>
</dbReference>
<keyword evidence="2" id="KW-0964">Secreted</keyword>
<sequence>MFARPLTRRSRLLATATLIAATGTTMLVPATAFAADAPPAAVAPAAAAPAAKADENAAKPLAATLETAPGQAPITRGGEGAAMKLTVTNNSDEEQQYHPTVSVAPVGTPTNSLNWIEFSAKEISGPETYGLRGFGSNGFTGYVLPKNGMTSRTFTVPAHTTYSWAVTVQVRAALPADNTAVKVTLQNDRDNSTNSAPINLPIAAPTGALVQRFTSSGTTVSFKKPFETDLVLTNNGAAITAPITPTLKFPDTRVPLKLDVQQPDGTWVAVPGSGNVWQLPPVAGGLGKGESHHYKARLSLGDVTGPGTSFSTWMSLLPDTDQGPIDIISKELVEVDTYRATPTPQPTPTETTPAPTATPTATATSTPVATPTTAPAAVPVTTPTTTPTATVPAGTKVVAAAYSGNQAATTTATKAVDATAPTSTTLASTGAGNSGAMFGTAGALVLLGAGSVFYAKRRRTQAQD</sequence>
<dbReference type="PROSITE" id="PS51318">
    <property type="entry name" value="TAT"/>
    <property type="match status" value="1"/>
</dbReference>
<reference evidence="10" key="1">
    <citation type="journal article" date="2019" name="Int. J. Syst. Evol. Microbiol.">
        <title>The Global Catalogue of Microorganisms (GCM) 10K type strain sequencing project: providing services to taxonomists for standard genome sequencing and annotation.</title>
        <authorList>
            <consortium name="The Broad Institute Genomics Platform"/>
            <consortium name="The Broad Institute Genome Sequencing Center for Infectious Disease"/>
            <person name="Wu L."/>
            <person name="Ma J."/>
        </authorList>
    </citation>
    <scope>NUCLEOTIDE SEQUENCE [LARGE SCALE GENOMIC DNA]</scope>
    <source>
        <strain evidence="10">CGMCC 4.1437</strain>
    </source>
</reference>
<evidence type="ECO:0000256" key="2">
    <source>
        <dbReference type="ARBA" id="ARBA00022525"/>
    </source>
</evidence>
<dbReference type="PROSITE" id="PS50847">
    <property type="entry name" value="GRAM_POS_ANCHORING"/>
    <property type="match status" value="1"/>
</dbReference>
<comment type="caution">
    <text evidence="9">The sequence shown here is derived from an EMBL/GenBank/DDBJ whole genome shotgun (WGS) entry which is preliminary data.</text>
</comment>
<keyword evidence="4" id="KW-0572">Peptidoglycan-anchor</keyword>
<proteinExistence type="predicted"/>
<organism evidence="9 10">
    <name type="scientific">Kitasatospora misakiensis</name>
    <dbReference type="NCBI Taxonomy" id="67330"/>
    <lineage>
        <taxon>Bacteria</taxon>
        <taxon>Bacillati</taxon>
        <taxon>Actinomycetota</taxon>
        <taxon>Actinomycetes</taxon>
        <taxon>Kitasatosporales</taxon>
        <taxon>Streptomycetaceae</taxon>
        <taxon>Kitasatospora</taxon>
    </lineage>
</organism>